<evidence type="ECO:0000313" key="3">
    <source>
        <dbReference type="Proteomes" id="UP001369082"/>
    </source>
</evidence>
<accession>A0ABU9GT18</accession>
<dbReference type="EMBL" id="JBAKAZ010000056">
    <property type="protein sequence ID" value="MEL0630453.1"/>
    <property type="molecule type" value="Genomic_DNA"/>
</dbReference>
<gene>
    <name evidence="2" type="ORF">V6256_12625</name>
</gene>
<dbReference type="RefSeq" id="WP_341598581.1">
    <property type="nucleotide sequence ID" value="NZ_JBAKAZ010000056.1"/>
</dbReference>
<proteinExistence type="predicted"/>
<reference evidence="2 3" key="1">
    <citation type="submission" date="2024-02" db="EMBL/GenBank/DDBJ databases">
        <title>Bacteria isolated from the canopy kelp, Nereocystis luetkeana.</title>
        <authorList>
            <person name="Pfister C.A."/>
            <person name="Younker I.T."/>
            <person name="Light S.H."/>
        </authorList>
    </citation>
    <scope>NUCLEOTIDE SEQUENCE [LARGE SCALE GENOMIC DNA]</scope>
    <source>
        <strain evidence="2 3">TI.1.05</strain>
    </source>
</reference>
<feature type="domain" description="DUF3859" evidence="1">
    <location>
        <begin position="4"/>
        <end position="126"/>
    </location>
</feature>
<dbReference type="Proteomes" id="UP001369082">
    <property type="component" value="Unassembled WGS sequence"/>
</dbReference>
<dbReference type="InterPro" id="IPR024331">
    <property type="entry name" value="DUF3859"/>
</dbReference>
<keyword evidence="3" id="KW-1185">Reference proteome</keyword>
<sequence>MPPKKPVVRIQSYGIYTTWQSKSKALPKIQKFTLDIPAQIDIEFGLTINLKSARGSKIFFTIDHPGILDDAGQARAPFTGEVHVTNNDWDFYLGDTIWAPIEDKCGDWRMTIEHKGAIIAEKTFTVTAEEDNETFNKRFAFI</sequence>
<dbReference type="Gene3D" id="2.60.40.2390">
    <property type="match status" value="1"/>
</dbReference>
<organism evidence="2 3">
    <name type="scientific">Psychromonas aquatilis</name>
    <dbReference type="NCBI Taxonomy" id="2005072"/>
    <lineage>
        <taxon>Bacteria</taxon>
        <taxon>Pseudomonadati</taxon>
        <taxon>Pseudomonadota</taxon>
        <taxon>Gammaproteobacteria</taxon>
        <taxon>Alteromonadales</taxon>
        <taxon>Psychromonadaceae</taxon>
        <taxon>Psychromonas</taxon>
    </lineage>
</organism>
<evidence type="ECO:0000259" key="1">
    <source>
        <dbReference type="Pfam" id="PF12975"/>
    </source>
</evidence>
<dbReference type="Pfam" id="PF12975">
    <property type="entry name" value="DUF3859"/>
    <property type="match status" value="1"/>
</dbReference>
<name>A0ABU9GT18_9GAMM</name>
<comment type="caution">
    <text evidence="2">The sequence shown here is derived from an EMBL/GenBank/DDBJ whole genome shotgun (WGS) entry which is preliminary data.</text>
</comment>
<protein>
    <submittedName>
        <fullName evidence="2">DUF3859 domain-containing protein</fullName>
    </submittedName>
</protein>
<evidence type="ECO:0000313" key="2">
    <source>
        <dbReference type="EMBL" id="MEL0630453.1"/>
    </source>
</evidence>